<dbReference type="Gene3D" id="3.30.70.100">
    <property type="match status" value="1"/>
</dbReference>
<dbReference type="EMBL" id="BPQB01000107">
    <property type="protein sequence ID" value="GJE99341.1"/>
    <property type="molecule type" value="Genomic_DNA"/>
</dbReference>
<reference evidence="1 2" key="1">
    <citation type="submission" date="2021-08" db="EMBL/GenBank/DDBJ databases">
        <title>Draft Genome Sequence of Phanerochaete sordida strain YK-624.</title>
        <authorList>
            <person name="Mori T."/>
            <person name="Dohra H."/>
            <person name="Suzuki T."/>
            <person name="Kawagishi H."/>
            <person name="Hirai H."/>
        </authorList>
    </citation>
    <scope>NUCLEOTIDE SEQUENCE [LARGE SCALE GENOMIC DNA]</scope>
    <source>
        <strain evidence="1 2">YK-624</strain>
    </source>
</reference>
<name>A0A9P3LLA0_9APHY</name>
<keyword evidence="2" id="KW-1185">Reference proteome</keyword>
<gene>
    <name evidence="1" type="ORF">PsYK624_155950</name>
</gene>
<evidence type="ECO:0000313" key="1">
    <source>
        <dbReference type="EMBL" id="GJE99341.1"/>
    </source>
</evidence>
<evidence type="ECO:0000313" key="2">
    <source>
        <dbReference type="Proteomes" id="UP000703269"/>
    </source>
</evidence>
<dbReference type="OrthoDB" id="3830579at2759"/>
<dbReference type="Proteomes" id="UP000703269">
    <property type="component" value="Unassembled WGS sequence"/>
</dbReference>
<evidence type="ECO:0008006" key="3">
    <source>
        <dbReference type="Google" id="ProtNLM"/>
    </source>
</evidence>
<sequence>MAPALEVVFIKPTEAYIQDPSAINPMLELVAPCKGCLGIYHGIKIEQPDILVLLIVWDKLSDHHEVMADTVNYPKVGEAFARVGDLSTLDMFHVHLDCDLAGVLNARVVSYGNIRKLKPGVDPAEFLKLFQILTDRETPEGCRVGGYARAVERDEFLLLYGWDDIKFSQASREDEEVKTAMKKVHEAFEQADRGHVQLITYKKYEP</sequence>
<dbReference type="AlphaFoldDB" id="A0A9P3LLA0"/>
<protein>
    <recommendedName>
        <fullName evidence="3">ABM domain-containing protein</fullName>
    </recommendedName>
</protein>
<organism evidence="1 2">
    <name type="scientific">Phanerochaete sordida</name>
    <dbReference type="NCBI Taxonomy" id="48140"/>
    <lineage>
        <taxon>Eukaryota</taxon>
        <taxon>Fungi</taxon>
        <taxon>Dikarya</taxon>
        <taxon>Basidiomycota</taxon>
        <taxon>Agaricomycotina</taxon>
        <taxon>Agaricomycetes</taxon>
        <taxon>Polyporales</taxon>
        <taxon>Phanerochaetaceae</taxon>
        <taxon>Phanerochaete</taxon>
    </lineage>
</organism>
<comment type="caution">
    <text evidence="1">The sequence shown here is derived from an EMBL/GenBank/DDBJ whole genome shotgun (WGS) entry which is preliminary data.</text>
</comment>
<proteinExistence type="predicted"/>
<accession>A0A9P3LLA0</accession>